<dbReference type="InterPro" id="IPR011079">
    <property type="entry name" value="Ala_racemase_C"/>
</dbReference>
<dbReference type="SUPFAM" id="SSF51419">
    <property type="entry name" value="PLP-binding barrel"/>
    <property type="match status" value="1"/>
</dbReference>
<dbReference type="InterPro" id="IPR036615">
    <property type="entry name" value="Mur_ligase_C_dom_sf"/>
</dbReference>
<proteinExistence type="inferred from homology"/>
<dbReference type="SMART" id="SM01005">
    <property type="entry name" value="Ala_racemase_C"/>
    <property type="match status" value="1"/>
</dbReference>
<evidence type="ECO:0000259" key="5">
    <source>
        <dbReference type="SMART" id="SM01005"/>
    </source>
</evidence>
<dbReference type="NCBIfam" id="NF008897">
    <property type="entry name" value="PRK11930.1"/>
    <property type="match status" value="1"/>
</dbReference>
<dbReference type="InterPro" id="IPR013221">
    <property type="entry name" value="Mur_ligase_cen"/>
</dbReference>
<comment type="pathway">
    <text evidence="4">Amino-acid biosynthesis; D-alanine biosynthesis; D-alanine from L-alanine: step 1/1.</text>
</comment>
<organism evidence="6 7">
    <name type="scientific">Emticicia aquatica</name>
    <dbReference type="NCBI Taxonomy" id="1681835"/>
    <lineage>
        <taxon>Bacteria</taxon>
        <taxon>Pseudomonadati</taxon>
        <taxon>Bacteroidota</taxon>
        <taxon>Cytophagia</taxon>
        <taxon>Cytophagales</taxon>
        <taxon>Leadbetterellaceae</taxon>
        <taxon>Emticicia</taxon>
    </lineage>
</organism>
<comment type="function">
    <text evidence="4">Catalyzes the interconversion of L-alanine and D-alanine. May also act on other amino acids.</text>
</comment>
<dbReference type="RefSeq" id="WP_238803830.1">
    <property type="nucleotide sequence ID" value="NZ_CAKLPY010000001.1"/>
</dbReference>
<feature type="binding site" evidence="4">
    <location>
        <position position="759"/>
    </location>
    <ligand>
        <name>substrate</name>
    </ligand>
</feature>
<comment type="caution">
    <text evidence="6">The sequence shown here is derived from an EMBL/GenBank/DDBJ whole genome shotgun (WGS) entry which is preliminary data.</text>
</comment>
<keyword evidence="2 4" id="KW-0663">Pyridoxal phosphate</keyword>
<protein>
    <recommendedName>
        <fullName evidence="4">Alanine racemase</fullName>
        <ecNumber evidence="4">5.1.1.1</ecNumber>
    </recommendedName>
</protein>
<dbReference type="PRINTS" id="PR00992">
    <property type="entry name" value="ALARACEMASE"/>
</dbReference>
<reference evidence="6" key="1">
    <citation type="submission" date="2021-12" db="EMBL/GenBank/DDBJ databases">
        <authorList>
            <person name="Rodrigo-Torres L."/>
            <person name="Arahal R. D."/>
            <person name="Lucena T."/>
        </authorList>
    </citation>
    <scope>NUCLEOTIDE SEQUENCE</scope>
    <source>
        <strain evidence="6">CECT 8858</strain>
    </source>
</reference>
<dbReference type="SUPFAM" id="SSF53623">
    <property type="entry name" value="MurD-like peptide ligases, catalytic domain"/>
    <property type="match status" value="1"/>
</dbReference>
<dbReference type="Gene3D" id="3.40.1390.10">
    <property type="entry name" value="MurE/MurF, N-terminal domain"/>
    <property type="match status" value="1"/>
</dbReference>
<feature type="active site" description="Proton acceptor; specific for L-alanine" evidence="4">
    <location>
        <position position="710"/>
    </location>
</feature>
<evidence type="ECO:0000256" key="4">
    <source>
        <dbReference type="HAMAP-Rule" id="MF_01201"/>
    </source>
</evidence>
<dbReference type="Proteomes" id="UP000837932">
    <property type="component" value="Unassembled WGS sequence"/>
</dbReference>
<dbReference type="Gene3D" id="3.40.1190.10">
    <property type="entry name" value="Mur-like, catalytic domain"/>
    <property type="match status" value="1"/>
</dbReference>
<dbReference type="GO" id="GO:0008784">
    <property type="term" value="F:alanine racemase activity"/>
    <property type="evidence" value="ECO:0007669"/>
    <property type="project" value="UniProtKB-EC"/>
</dbReference>
<dbReference type="SUPFAM" id="SSF63418">
    <property type="entry name" value="MurE/MurF N-terminal domain"/>
    <property type="match status" value="1"/>
</dbReference>
<sequence>MKFLSEPIITEATVLLTDSRFVSQPAQSIFFAIKGEHHDGHQFIDDLYQKGVREFVVEKKAATNDFQNHLSKLVGAKFWLVENAIRALQNLSAEHRQKFDIPVIGVTGSNGKTIVKEWLGALLKDDSVVKSPRSYNSQLGVPLSVWEMNENHTLGIFEAGISKSGEMEYLEPIIRPSIGIFTNIGSAHDEGFRSRKQKATEKLRLFQRSKTLIYCKDYEDIDDEIRILLKAVNPSIELIGWSRKAGAKIYVNATKLNSYSTLQILWNSKIYDFKIPFVDDASIENATHCIFLMLHQTINVNVIQNRLDALKPIAMRLELKQGINDCYLIDDTYNNDYAGLSVALNFMSQQHTKRSKVLIISDLLQSGLEETELYESIGDLIKGKEIDQIIGIGEVISRNQKYFKNGVFYHSTEEFLEKYPINQLQSSLILVKGARKFEFEKIINRLIHKVHGTVFEVNLDALTNNLNFYRNKVGSGTKIMVMVKAFAYGSGSAEVASLLEYHRVDYLGVAYTDEGVVLRQNGIKLPIMVLNPQPESFSKLVEYKLEPEIYSFKLLNQYLDFISSTETTFKIHLKLDTGMHRLGFEEQDIEALIGLLKENPQIEIASIFSHLVGADESEHNAFSKTQIEKFDRMSKQIITSLNSQKTLRHICNSAGIIRFPDAKFDMVRLGIGLYGVEVTGSEQKSLQTVGTLKTVISQIKNLKAGETIGYSRKGILEKDSRIATIAIGYADGFDRGFSKGVGKVLVNGVACPVVGNVCMDMTMIDITDAICEEGDEVIIFGKDLSIRDLADSIGTITYEILTGVSERVKRVFYKE</sequence>
<gene>
    <name evidence="6" type="ORF">EMA8858_00176</name>
</gene>
<dbReference type="Gene3D" id="3.90.190.20">
    <property type="entry name" value="Mur ligase, C-terminal domain"/>
    <property type="match status" value="1"/>
</dbReference>
<feature type="modified residue" description="N6-(pyridoxal phosphate)lysine" evidence="4">
    <location>
        <position position="484"/>
    </location>
</feature>
<accession>A0ABM9AJZ6</accession>
<evidence type="ECO:0000256" key="3">
    <source>
        <dbReference type="ARBA" id="ARBA00023235"/>
    </source>
</evidence>
<feature type="domain" description="Alanine racemase C-terminal" evidence="5">
    <location>
        <begin position="689"/>
        <end position="813"/>
    </location>
</feature>
<dbReference type="Pfam" id="PF01225">
    <property type="entry name" value="Mur_ligase"/>
    <property type="match status" value="1"/>
</dbReference>
<comment type="cofactor">
    <cofactor evidence="1 4">
        <name>pyridoxal 5'-phosphate</name>
        <dbReference type="ChEBI" id="CHEBI:597326"/>
    </cofactor>
</comment>
<keyword evidence="7" id="KW-1185">Reference proteome</keyword>
<dbReference type="EC" id="5.1.1.1" evidence="4"/>
<dbReference type="HAMAP" id="MF_01201">
    <property type="entry name" value="Ala_racemase"/>
    <property type="match status" value="1"/>
</dbReference>
<keyword evidence="3 4" id="KW-0413">Isomerase</keyword>
<dbReference type="PANTHER" id="PTHR30511">
    <property type="entry name" value="ALANINE RACEMASE"/>
    <property type="match status" value="1"/>
</dbReference>
<comment type="catalytic activity">
    <reaction evidence="4">
        <text>L-alanine = D-alanine</text>
        <dbReference type="Rhea" id="RHEA:20249"/>
        <dbReference type="ChEBI" id="CHEBI:57416"/>
        <dbReference type="ChEBI" id="CHEBI:57972"/>
        <dbReference type="EC" id="5.1.1.1"/>
    </reaction>
</comment>
<name>A0ABM9AJZ6_9BACT</name>
<feature type="active site" description="Proton acceptor; specific for D-alanine" evidence="4">
    <location>
        <position position="484"/>
    </location>
</feature>
<dbReference type="InterPro" id="IPR036565">
    <property type="entry name" value="Mur-like_cat_sf"/>
</dbReference>
<dbReference type="InterPro" id="IPR009006">
    <property type="entry name" value="Ala_racemase/Decarboxylase_C"/>
</dbReference>
<dbReference type="PANTHER" id="PTHR30511:SF0">
    <property type="entry name" value="ALANINE RACEMASE, CATABOLIC-RELATED"/>
    <property type="match status" value="1"/>
</dbReference>
<dbReference type="InterPro" id="IPR035911">
    <property type="entry name" value="MurE/MurF_N"/>
</dbReference>
<evidence type="ECO:0000256" key="1">
    <source>
        <dbReference type="ARBA" id="ARBA00001933"/>
    </source>
</evidence>
<dbReference type="Pfam" id="PF01168">
    <property type="entry name" value="Ala_racemase_N"/>
    <property type="match status" value="1"/>
</dbReference>
<dbReference type="EMBL" id="CAKLPY010000001">
    <property type="protein sequence ID" value="CAH0994069.1"/>
    <property type="molecule type" value="Genomic_DNA"/>
</dbReference>
<dbReference type="Gene3D" id="2.40.37.10">
    <property type="entry name" value="Lyase, Ornithine Decarboxylase, Chain A, domain 1"/>
    <property type="match status" value="1"/>
</dbReference>
<dbReference type="SUPFAM" id="SSF50621">
    <property type="entry name" value="Alanine racemase C-terminal domain-like"/>
    <property type="match status" value="1"/>
</dbReference>
<dbReference type="InterPro" id="IPR001608">
    <property type="entry name" value="Ala_racemase_N"/>
</dbReference>
<evidence type="ECO:0000313" key="7">
    <source>
        <dbReference type="Proteomes" id="UP000837932"/>
    </source>
</evidence>
<dbReference type="Pfam" id="PF00842">
    <property type="entry name" value="Ala_racemase_C"/>
    <property type="match status" value="1"/>
</dbReference>
<dbReference type="NCBIfam" id="TIGR00492">
    <property type="entry name" value="alr"/>
    <property type="match status" value="1"/>
</dbReference>
<dbReference type="Pfam" id="PF08245">
    <property type="entry name" value="Mur_ligase_M"/>
    <property type="match status" value="1"/>
</dbReference>
<dbReference type="InterPro" id="IPR029066">
    <property type="entry name" value="PLP-binding_barrel"/>
</dbReference>
<dbReference type="InterPro" id="IPR000821">
    <property type="entry name" value="Ala_racemase"/>
</dbReference>
<dbReference type="Gene3D" id="3.20.20.10">
    <property type="entry name" value="Alanine racemase"/>
    <property type="match status" value="1"/>
</dbReference>
<evidence type="ECO:0000256" key="2">
    <source>
        <dbReference type="ARBA" id="ARBA00022898"/>
    </source>
</evidence>
<feature type="binding site" evidence="4">
    <location>
        <position position="581"/>
    </location>
    <ligand>
        <name>substrate</name>
    </ligand>
</feature>
<dbReference type="CDD" id="cd00430">
    <property type="entry name" value="PLPDE_III_AR"/>
    <property type="match status" value="1"/>
</dbReference>
<evidence type="ECO:0000313" key="6">
    <source>
        <dbReference type="EMBL" id="CAH0994069.1"/>
    </source>
</evidence>
<dbReference type="InterPro" id="IPR000713">
    <property type="entry name" value="Mur_ligase_N"/>
</dbReference>
<dbReference type="SUPFAM" id="SSF53244">
    <property type="entry name" value="MurD-like peptide ligases, peptide-binding domain"/>
    <property type="match status" value="1"/>
</dbReference>
<comment type="similarity">
    <text evidence="4">Belongs to the alanine racemase family.</text>
</comment>